<name>A0A2U3K3K0_9FIRM</name>
<gene>
    <name evidence="1" type="ORF">SBF1_1280026</name>
</gene>
<dbReference type="Proteomes" id="UP000238916">
    <property type="component" value="Unassembled WGS sequence"/>
</dbReference>
<dbReference type="AlphaFoldDB" id="A0A2U3K3K0"/>
<proteinExistence type="predicted"/>
<organism evidence="1 2">
    <name type="scientific">Candidatus Desulfosporosinus infrequens</name>
    <dbReference type="NCBI Taxonomy" id="2043169"/>
    <lineage>
        <taxon>Bacteria</taxon>
        <taxon>Bacillati</taxon>
        <taxon>Bacillota</taxon>
        <taxon>Clostridia</taxon>
        <taxon>Eubacteriales</taxon>
        <taxon>Desulfitobacteriaceae</taxon>
        <taxon>Desulfosporosinus</taxon>
    </lineage>
</organism>
<evidence type="ECO:0000313" key="1">
    <source>
        <dbReference type="EMBL" id="SPF34157.1"/>
    </source>
</evidence>
<dbReference type="EMBL" id="OMOF01000033">
    <property type="protein sequence ID" value="SPF34157.1"/>
    <property type="molecule type" value="Genomic_DNA"/>
</dbReference>
<reference evidence="2" key="1">
    <citation type="submission" date="2018-02" db="EMBL/GenBank/DDBJ databases">
        <authorList>
            <person name="Hausmann B."/>
        </authorList>
    </citation>
    <scope>NUCLEOTIDE SEQUENCE [LARGE SCALE GENOMIC DNA]</scope>
    <source>
        <strain evidence="2">Peat soil MAG SbF1</strain>
    </source>
</reference>
<sequence length="58" mass="6848">MRIGIFGELKRESNTHVETSLSYGIPFLERSLREKKVIVSHLEIDILNQRKVVVFHFH</sequence>
<evidence type="ECO:0000313" key="2">
    <source>
        <dbReference type="Proteomes" id="UP000238916"/>
    </source>
</evidence>
<accession>A0A2U3K3K0</accession>
<protein>
    <submittedName>
        <fullName evidence="1">Uncharacterized protein</fullName>
    </submittedName>
</protein>